<reference evidence="1" key="1">
    <citation type="submission" date="2016-08" db="EMBL/GenBank/DDBJ databases">
        <authorList>
            <person name="Ngugi D.K."/>
            <person name="Miyake S."/>
            <person name="Stingl U."/>
        </authorList>
    </citation>
    <scope>NUCLEOTIDE SEQUENCE</scope>
    <source>
        <strain evidence="1">SCG-D08WGA-EpuloA1</strain>
    </source>
</reference>
<dbReference type="EMBL" id="LJHD01000110">
    <property type="protein sequence ID" value="ONI44354.1"/>
    <property type="molecule type" value="Genomic_DNA"/>
</dbReference>
<sequence length="367" mass="42591">MNYEKFLEQILEIKNSLADDISKEIFDDIFLRKIGPKIDPIRLLKNISDKTPYIELTASGIKDPYYKQKLNILNKYNKLSLEENIVLFGVNEFTIDLFKLRGLDQANNLVICTKDLSPKNISLLKSCKKPIISYEDLILQYRDYKNYKFITLYLQPIKELIYIGFNADNIWTFDYFAPYQYFDDIVNLSPNEVFVDLGGLDGETSIEFAKRTNYTYKQIYIFEPDPINYEKTINNINNLNLKNVEVFNLGGWSEKDTLSFASNGTGQSKIDNKGTYKINVDSLDNVLGDTPVTFIKMDIEGAELEALIGAAEIIKKYKPQLAISIYHKPTDIFEIPLYIKSLVPEYKLYIRHYSWYTTCETILHAFL</sequence>
<gene>
    <name evidence="1" type="ORF">AN640_05665</name>
</gene>
<keyword evidence="2" id="KW-1185">Reference proteome</keyword>
<protein>
    <submittedName>
        <fullName evidence="1">Uncharacterized protein</fullName>
    </submittedName>
</protein>
<dbReference type="Proteomes" id="UP000188637">
    <property type="component" value="Unassembled WGS sequence"/>
</dbReference>
<evidence type="ECO:0000313" key="2">
    <source>
        <dbReference type="Proteomes" id="UP000188637"/>
    </source>
</evidence>
<comment type="caution">
    <text evidence="1">The sequence shown here is derived from an EMBL/GenBank/DDBJ whole genome shotgun (WGS) entry which is preliminary data.</text>
</comment>
<accession>A0ACC8XI33</accession>
<name>A0ACC8XI33_9FIRM</name>
<organism evidence="1 2">
    <name type="scientific">Candidatus Epulonipiscium fishelsonii</name>
    <dbReference type="NCBI Taxonomy" id="77094"/>
    <lineage>
        <taxon>Bacteria</taxon>
        <taxon>Bacillati</taxon>
        <taxon>Bacillota</taxon>
        <taxon>Clostridia</taxon>
        <taxon>Lachnospirales</taxon>
        <taxon>Lachnospiraceae</taxon>
        <taxon>Candidatus Epulonipiscium</taxon>
    </lineage>
</organism>
<proteinExistence type="predicted"/>
<evidence type="ECO:0000313" key="1">
    <source>
        <dbReference type="EMBL" id="ONI44354.1"/>
    </source>
</evidence>